<evidence type="ECO:0000313" key="3">
    <source>
        <dbReference type="EMBL" id="KAH8380689.1"/>
    </source>
</evidence>
<dbReference type="AlphaFoldDB" id="A0AAD4K6J1"/>
<feature type="compositionally biased region" description="Low complexity" evidence="1">
    <location>
        <begin position="137"/>
        <end position="149"/>
    </location>
</feature>
<feature type="region of interest" description="Disordered" evidence="1">
    <location>
        <begin position="136"/>
        <end position="161"/>
    </location>
</feature>
<comment type="caution">
    <text evidence="3">The sequence shown here is derived from an EMBL/GenBank/DDBJ whole genome shotgun (WGS) entry which is preliminary data.</text>
</comment>
<feature type="non-terminal residue" evidence="3">
    <location>
        <position position="1"/>
    </location>
</feature>
<proteinExistence type="predicted"/>
<feature type="non-terminal residue" evidence="3">
    <location>
        <position position="161"/>
    </location>
</feature>
<keyword evidence="2" id="KW-0812">Transmembrane</keyword>
<evidence type="ECO:0000256" key="1">
    <source>
        <dbReference type="SAM" id="MobiDB-lite"/>
    </source>
</evidence>
<reference evidence="3" key="1">
    <citation type="journal article" date="2021" name="Mol. Ecol. Resour.">
        <title>Phylogenomic analyses of the genus Drosophila reveals genomic signals of climate adaptation.</title>
        <authorList>
            <person name="Li F."/>
            <person name="Rane R.V."/>
            <person name="Luria V."/>
            <person name="Xiong Z."/>
            <person name="Chen J."/>
            <person name="Li Z."/>
            <person name="Catullo R.A."/>
            <person name="Griffin P.C."/>
            <person name="Schiffer M."/>
            <person name="Pearce S."/>
            <person name="Lee S.F."/>
            <person name="McElroy K."/>
            <person name="Stocker A."/>
            <person name="Shirriffs J."/>
            <person name="Cockerell F."/>
            <person name="Coppin C."/>
            <person name="Sgro C.M."/>
            <person name="Karger A."/>
            <person name="Cain J.W."/>
            <person name="Weber J.A."/>
            <person name="Santpere G."/>
            <person name="Kirschner M.W."/>
            <person name="Hoffmann A.A."/>
            <person name="Oakeshott J.G."/>
            <person name="Zhang G."/>
        </authorList>
    </citation>
    <scope>NUCLEOTIDE SEQUENCE</scope>
    <source>
        <strain evidence="3">BGI-SZ-2011g</strain>
    </source>
</reference>
<sequence>PHTTINGTAIISYKNCTVEINNITYDDSEVNILEEVKISLPNLSLILVKNNTRKLNLRHLELQNLNNTQQIFEVKEATTSHLISLYTWLGIASVFLITICLLKRRTIIFTPGEPQQHAVPTVPSFWPSLYSRGGGVTATASSPTSVSHPPNKPPRATHMGH</sequence>
<gene>
    <name evidence="3" type="ORF">KR093_007707</name>
</gene>
<name>A0AAD4K6J1_9MUSC</name>
<keyword evidence="2" id="KW-1133">Transmembrane helix</keyword>
<protein>
    <submittedName>
        <fullName evidence="3">Uncharacterized protein</fullName>
    </submittedName>
</protein>
<feature type="transmembrane region" description="Helical" evidence="2">
    <location>
        <begin position="83"/>
        <end position="102"/>
    </location>
</feature>
<accession>A0AAD4K6J1</accession>
<keyword evidence="4" id="KW-1185">Reference proteome</keyword>
<organism evidence="3 4">
    <name type="scientific">Drosophila rubida</name>
    <dbReference type="NCBI Taxonomy" id="30044"/>
    <lineage>
        <taxon>Eukaryota</taxon>
        <taxon>Metazoa</taxon>
        <taxon>Ecdysozoa</taxon>
        <taxon>Arthropoda</taxon>
        <taxon>Hexapoda</taxon>
        <taxon>Insecta</taxon>
        <taxon>Pterygota</taxon>
        <taxon>Neoptera</taxon>
        <taxon>Endopterygota</taxon>
        <taxon>Diptera</taxon>
        <taxon>Brachycera</taxon>
        <taxon>Muscomorpha</taxon>
        <taxon>Ephydroidea</taxon>
        <taxon>Drosophilidae</taxon>
        <taxon>Drosophila</taxon>
    </lineage>
</organism>
<evidence type="ECO:0000256" key="2">
    <source>
        <dbReference type="SAM" id="Phobius"/>
    </source>
</evidence>
<dbReference type="Proteomes" id="UP001200034">
    <property type="component" value="Unassembled WGS sequence"/>
</dbReference>
<dbReference type="EMBL" id="JAJJHW010001080">
    <property type="protein sequence ID" value="KAH8380689.1"/>
    <property type="molecule type" value="Genomic_DNA"/>
</dbReference>
<keyword evidence="2" id="KW-0472">Membrane</keyword>
<evidence type="ECO:0000313" key="4">
    <source>
        <dbReference type="Proteomes" id="UP001200034"/>
    </source>
</evidence>